<organism evidence="9 10">
    <name type="scientific">Paenibacillus glucanolyticus</name>
    <dbReference type="NCBI Taxonomy" id="59843"/>
    <lineage>
        <taxon>Bacteria</taxon>
        <taxon>Bacillati</taxon>
        <taxon>Bacillota</taxon>
        <taxon>Bacilli</taxon>
        <taxon>Bacillales</taxon>
        <taxon>Paenibacillaceae</taxon>
        <taxon>Paenibacillus</taxon>
    </lineage>
</organism>
<dbReference type="Pfam" id="PF01497">
    <property type="entry name" value="Peripla_BP_2"/>
    <property type="match status" value="1"/>
</dbReference>
<protein>
    <submittedName>
        <fullName evidence="9">ABC transporter substrate-binding protein</fullName>
    </submittedName>
</protein>
<evidence type="ECO:0000256" key="7">
    <source>
        <dbReference type="SAM" id="SignalP"/>
    </source>
</evidence>
<dbReference type="PROSITE" id="PS50983">
    <property type="entry name" value="FE_B12_PBP"/>
    <property type="match status" value="1"/>
</dbReference>
<feature type="domain" description="Fe/B12 periplasmic-binding" evidence="8">
    <location>
        <begin position="68"/>
        <end position="335"/>
    </location>
</feature>
<feature type="chain" id="PRO_5039187472" evidence="7">
    <location>
        <begin position="23"/>
        <end position="335"/>
    </location>
</feature>
<name>A0A163FH63_9BACL</name>
<dbReference type="GeneID" id="97553936"/>
<dbReference type="Gene3D" id="3.40.50.1980">
    <property type="entry name" value="Nitrogenase molybdenum iron protein domain"/>
    <property type="match status" value="2"/>
</dbReference>
<evidence type="ECO:0000256" key="4">
    <source>
        <dbReference type="ARBA" id="ARBA00022729"/>
    </source>
</evidence>
<dbReference type="SUPFAM" id="SSF53807">
    <property type="entry name" value="Helical backbone' metal receptor"/>
    <property type="match status" value="1"/>
</dbReference>
<evidence type="ECO:0000259" key="8">
    <source>
        <dbReference type="PROSITE" id="PS50983"/>
    </source>
</evidence>
<evidence type="ECO:0000256" key="1">
    <source>
        <dbReference type="ARBA" id="ARBA00004196"/>
    </source>
</evidence>
<accession>A0A163FH63</accession>
<dbReference type="Proteomes" id="UP000076796">
    <property type="component" value="Unassembled WGS sequence"/>
</dbReference>
<dbReference type="GO" id="GO:0030288">
    <property type="term" value="C:outer membrane-bounded periplasmic space"/>
    <property type="evidence" value="ECO:0007669"/>
    <property type="project" value="TreeGrafter"/>
</dbReference>
<gene>
    <name evidence="9" type="ORF">AWU65_30470</name>
</gene>
<dbReference type="RefSeq" id="WP_063480396.1">
    <property type="nucleotide sequence ID" value="NZ_CP147845.1"/>
</dbReference>
<dbReference type="PANTHER" id="PTHR30532:SF29">
    <property type="entry name" value="FE(3+) DICITRATE-BINDING PERIPLASMIC PROTEIN"/>
    <property type="match status" value="1"/>
</dbReference>
<sequence>MNHFKKKIWIIASLLVALTLLAACGNNKDSAENGQSEAQTPSEQNSGTEAKPDAEATTERTLTDAMGHVVKIPAEPKRVIASYLEDNLVALGITPAAQWSVNGGSVQDYLQEYLKDVPTIEHDLPFEAVASFQPDLLIMDSASMVEGNKYSQYDKIAPTYVVGTEVNNDWREELMQVGEIFNMKEEAQAALDKYEQKAKDAKEQIQQGIGGESAAAIWLVGGKLFVVSETLSSGAVMYGDLGLAVPNVVKEISASATGNWSSISLEKLAELDADHLFFINSDGEGAEVLQDPLWANIPAVKNGNIYEYGKETSWLYTGTIANTQIIDDVLESLVK</sequence>
<feature type="compositionally biased region" description="Basic and acidic residues" evidence="6">
    <location>
        <begin position="50"/>
        <end position="60"/>
    </location>
</feature>
<keyword evidence="3" id="KW-0813">Transport</keyword>
<evidence type="ECO:0000256" key="6">
    <source>
        <dbReference type="SAM" id="MobiDB-lite"/>
    </source>
</evidence>
<dbReference type="InterPro" id="IPR051313">
    <property type="entry name" value="Bact_iron-sidero_bind"/>
</dbReference>
<evidence type="ECO:0000313" key="10">
    <source>
        <dbReference type="Proteomes" id="UP000076796"/>
    </source>
</evidence>
<feature type="signal peptide" evidence="7">
    <location>
        <begin position="1"/>
        <end position="22"/>
    </location>
</feature>
<proteinExistence type="inferred from homology"/>
<dbReference type="EMBL" id="LWMH01000002">
    <property type="protein sequence ID" value="KZS44386.1"/>
    <property type="molecule type" value="Genomic_DNA"/>
</dbReference>
<dbReference type="InterPro" id="IPR002491">
    <property type="entry name" value="ABC_transptr_periplasmic_BD"/>
</dbReference>
<feature type="coiled-coil region" evidence="5">
    <location>
        <begin position="177"/>
        <end position="204"/>
    </location>
</feature>
<evidence type="ECO:0000256" key="5">
    <source>
        <dbReference type="SAM" id="Coils"/>
    </source>
</evidence>
<dbReference type="OrthoDB" id="2417096at2"/>
<dbReference type="PANTHER" id="PTHR30532">
    <property type="entry name" value="IRON III DICITRATE-BINDING PERIPLASMIC PROTEIN"/>
    <property type="match status" value="1"/>
</dbReference>
<dbReference type="PROSITE" id="PS51257">
    <property type="entry name" value="PROKAR_LIPOPROTEIN"/>
    <property type="match status" value="1"/>
</dbReference>
<feature type="compositionally biased region" description="Polar residues" evidence="6">
    <location>
        <begin position="32"/>
        <end position="48"/>
    </location>
</feature>
<keyword evidence="5" id="KW-0175">Coiled coil</keyword>
<evidence type="ECO:0000256" key="2">
    <source>
        <dbReference type="ARBA" id="ARBA00008814"/>
    </source>
</evidence>
<comment type="similarity">
    <text evidence="2">Belongs to the bacterial solute-binding protein 8 family.</text>
</comment>
<evidence type="ECO:0000313" key="9">
    <source>
        <dbReference type="EMBL" id="KZS44386.1"/>
    </source>
</evidence>
<keyword evidence="4 7" id="KW-0732">Signal</keyword>
<feature type="region of interest" description="Disordered" evidence="6">
    <location>
        <begin position="29"/>
        <end position="60"/>
    </location>
</feature>
<comment type="subcellular location">
    <subcellularLocation>
        <location evidence="1">Cell envelope</location>
    </subcellularLocation>
</comment>
<dbReference type="GO" id="GO:1901678">
    <property type="term" value="P:iron coordination entity transport"/>
    <property type="evidence" value="ECO:0007669"/>
    <property type="project" value="UniProtKB-ARBA"/>
</dbReference>
<evidence type="ECO:0000256" key="3">
    <source>
        <dbReference type="ARBA" id="ARBA00022448"/>
    </source>
</evidence>
<reference evidence="9" key="1">
    <citation type="journal article" date="2016" name="Genome Announc.">
        <title>Draft genomes of two strains of Paenibacillus glucanolyticus with capability to degrade lignocellulose.</title>
        <authorList>
            <person name="Mathews S.L."/>
            <person name="Pawlak J."/>
            <person name="Grunden A.M."/>
        </authorList>
    </citation>
    <scope>NUCLEOTIDE SEQUENCE [LARGE SCALE GENOMIC DNA]</scope>
    <source>
        <strain evidence="9">SLM1</strain>
    </source>
</reference>
<dbReference type="AlphaFoldDB" id="A0A163FH63"/>
<comment type="caution">
    <text evidence="9">The sequence shown here is derived from an EMBL/GenBank/DDBJ whole genome shotgun (WGS) entry which is preliminary data.</text>
</comment>
<keyword evidence="10" id="KW-1185">Reference proteome</keyword>
<dbReference type="STRING" id="59843.A3958_02725"/>